<dbReference type="Proteomes" id="UP000245119">
    <property type="component" value="Linkage Group LG4"/>
</dbReference>
<reference evidence="2 3" key="1">
    <citation type="submission" date="2018-04" db="EMBL/GenBank/DDBJ databases">
        <title>The genome of golden apple snail Pomacea canaliculata provides insight into stress tolerance and invasive adaptation.</title>
        <authorList>
            <person name="Liu C."/>
            <person name="Liu B."/>
            <person name="Ren Y."/>
            <person name="Zhang Y."/>
            <person name="Wang H."/>
            <person name="Li S."/>
            <person name="Jiang F."/>
            <person name="Yin L."/>
            <person name="Zhang G."/>
            <person name="Qian W."/>
            <person name="Fan W."/>
        </authorList>
    </citation>
    <scope>NUCLEOTIDE SEQUENCE [LARGE SCALE GENOMIC DNA]</scope>
    <source>
        <strain evidence="2">SZHN2017</strain>
        <tissue evidence="2">Muscle</tissue>
    </source>
</reference>
<evidence type="ECO:0000313" key="3">
    <source>
        <dbReference type="Proteomes" id="UP000245119"/>
    </source>
</evidence>
<accession>A0A2T7PGU5</accession>
<evidence type="ECO:0000256" key="1">
    <source>
        <dbReference type="SAM" id="MobiDB-lite"/>
    </source>
</evidence>
<dbReference type="AlphaFoldDB" id="A0A2T7PGU5"/>
<protein>
    <submittedName>
        <fullName evidence="2">Uncharacterized protein</fullName>
    </submittedName>
</protein>
<feature type="region of interest" description="Disordered" evidence="1">
    <location>
        <begin position="204"/>
        <end position="244"/>
    </location>
</feature>
<gene>
    <name evidence="2" type="ORF">C0Q70_08089</name>
</gene>
<keyword evidence="3" id="KW-1185">Reference proteome</keyword>
<proteinExistence type="predicted"/>
<organism evidence="2 3">
    <name type="scientific">Pomacea canaliculata</name>
    <name type="common">Golden apple snail</name>
    <dbReference type="NCBI Taxonomy" id="400727"/>
    <lineage>
        <taxon>Eukaryota</taxon>
        <taxon>Metazoa</taxon>
        <taxon>Spiralia</taxon>
        <taxon>Lophotrochozoa</taxon>
        <taxon>Mollusca</taxon>
        <taxon>Gastropoda</taxon>
        <taxon>Caenogastropoda</taxon>
        <taxon>Architaenioglossa</taxon>
        <taxon>Ampullarioidea</taxon>
        <taxon>Ampullariidae</taxon>
        <taxon>Pomacea</taxon>
    </lineage>
</organism>
<evidence type="ECO:0000313" key="2">
    <source>
        <dbReference type="EMBL" id="PVD32645.1"/>
    </source>
</evidence>
<dbReference type="EMBL" id="PZQS01000004">
    <property type="protein sequence ID" value="PVD32645.1"/>
    <property type="molecule type" value="Genomic_DNA"/>
</dbReference>
<name>A0A2T7PGU5_POMCA</name>
<comment type="caution">
    <text evidence="2">The sequence shown here is derived from an EMBL/GenBank/DDBJ whole genome shotgun (WGS) entry which is preliminary data.</text>
</comment>
<sequence length="244" mass="25807">MSAVPHSVQSQVIHGPLTMTSSVSARSLVQGLAANAYHHDDHGSGGTLVKAAYAGAGSMRPQGMGFEGPGHLLPTEDVEVFFHHLDNRPTATTVALAGFTLASVGAAANSSSESGTSFTPLTNATLSSGQTVYHNGDTVGLSGGSLITLQPPTYSDNSSYLPQCHRFWFQALRPTWCPWEDTSVPGPPEVTSLRSICSIPQPNLQPTNCGDFTHPLTPTHTRRRTPRSRQPPPSRPSTAAPTSR</sequence>